<proteinExistence type="predicted"/>
<accession>C8W0K2</accession>
<organism evidence="1 2">
    <name type="scientific">Desulfofarcimen acetoxidans (strain ATCC 49208 / DSM 771 / KCTC 5769 / VKM B-1644 / 5575)</name>
    <name type="common">Desulfotomaculum acetoxidans</name>
    <dbReference type="NCBI Taxonomy" id="485916"/>
    <lineage>
        <taxon>Bacteria</taxon>
        <taxon>Bacillati</taxon>
        <taxon>Bacillota</taxon>
        <taxon>Clostridia</taxon>
        <taxon>Eubacteriales</taxon>
        <taxon>Peptococcaceae</taxon>
        <taxon>Desulfofarcimen</taxon>
    </lineage>
</organism>
<evidence type="ECO:0000313" key="1">
    <source>
        <dbReference type="EMBL" id="ACV63257.1"/>
    </source>
</evidence>
<reference evidence="1 2" key="1">
    <citation type="journal article" date="2009" name="Stand. Genomic Sci.">
        <title>Complete genome sequence of Desulfotomaculum acetoxidans type strain (5575).</title>
        <authorList>
            <person name="Spring S."/>
            <person name="Lapidus A."/>
            <person name="Schroder M."/>
            <person name="Gleim D."/>
            <person name="Sims D."/>
            <person name="Meincke L."/>
            <person name="Glavina Del Rio T."/>
            <person name="Tice H."/>
            <person name="Copeland A."/>
            <person name="Cheng J.F."/>
            <person name="Lucas S."/>
            <person name="Chen F."/>
            <person name="Nolan M."/>
            <person name="Bruce D."/>
            <person name="Goodwin L."/>
            <person name="Pitluck S."/>
            <person name="Ivanova N."/>
            <person name="Mavromatis K."/>
            <person name="Mikhailova N."/>
            <person name="Pati A."/>
            <person name="Chen A."/>
            <person name="Palaniappan K."/>
            <person name="Land M."/>
            <person name="Hauser L."/>
            <person name="Chang Y.J."/>
            <person name="Jeffries C.D."/>
            <person name="Chain P."/>
            <person name="Saunders E."/>
            <person name="Brettin T."/>
            <person name="Detter J.C."/>
            <person name="Goker M."/>
            <person name="Bristow J."/>
            <person name="Eisen J.A."/>
            <person name="Markowitz V."/>
            <person name="Hugenholtz P."/>
            <person name="Kyrpides N.C."/>
            <person name="Klenk H.P."/>
            <person name="Han C."/>
        </authorList>
    </citation>
    <scope>NUCLEOTIDE SEQUENCE [LARGE SCALE GENOMIC DNA]</scope>
    <source>
        <strain evidence="2">ATCC 49208 / DSM 771 / VKM B-1644</strain>
    </source>
</reference>
<keyword evidence="2" id="KW-1185">Reference proteome</keyword>
<evidence type="ECO:0000313" key="2">
    <source>
        <dbReference type="Proteomes" id="UP000002217"/>
    </source>
</evidence>
<dbReference type="RefSeq" id="WP_015757958.1">
    <property type="nucleotide sequence ID" value="NC_013216.1"/>
</dbReference>
<sequence length="142" mass="16297">MRHDEAPEELFAKCVQRVDEVPDEGLRADLYLGLAVLSTIKFTREIILKYIEVNKMENSPLFDGIREKWIDQGEQRGLQKGIQQAIIEALEENIGLCPSDIYNNLASIREINTLKILLRKAVKVKTLDEFLETLNNVTRVNN</sequence>
<protein>
    <recommendedName>
        <fullName evidence="3">Transposase</fullName>
    </recommendedName>
</protein>
<name>C8W0K2_DESAS</name>
<evidence type="ECO:0008006" key="3">
    <source>
        <dbReference type="Google" id="ProtNLM"/>
    </source>
</evidence>
<dbReference type="HOGENOM" id="CLU_1812642_0_0_9"/>
<gene>
    <name evidence="1" type="ordered locus">Dtox_2448</name>
</gene>
<dbReference type="Proteomes" id="UP000002217">
    <property type="component" value="Chromosome"/>
</dbReference>
<dbReference type="EMBL" id="CP001720">
    <property type="protein sequence ID" value="ACV63257.1"/>
    <property type="molecule type" value="Genomic_DNA"/>
</dbReference>
<dbReference type="KEGG" id="dae:Dtox_2448"/>
<dbReference type="AlphaFoldDB" id="C8W0K2"/>